<dbReference type="GO" id="GO:0003677">
    <property type="term" value="F:DNA binding"/>
    <property type="evidence" value="ECO:0007669"/>
    <property type="project" value="UniProtKB-KW"/>
</dbReference>
<dbReference type="SUPFAM" id="SSF46785">
    <property type="entry name" value="Winged helix' DNA-binding domain"/>
    <property type="match status" value="1"/>
</dbReference>
<dbReference type="SMART" id="SM00100">
    <property type="entry name" value="cNMP"/>
    <property type="match status" value="1"/>
</dbReference>
<organism evidence="5 6">
    <name type="scientific">Tardiphaga robiniae</name>
    <dbReference type="NCBI Taxonomy" id="943830"/>
    <lineage>
        <taxon>Bacteria</taxon>
        <taxon>Pseudomonadati</taxon>
        <taxon>Pseudomonadota</taxon>
        <taxon>Alphaproteobacteria</taxon>
        <taxon>Hyphomicrobiales</taxon>
        <taxon>Nitrobacteraceae</taxon>
        <taxon>Tardiphaga</taxon>
    </lineage>
</organism>
<name>A0A7G6U1L5_9BRAD</name>
<evidence type="ECO:0000256" key="2">
    <source>
        <dbReference type="ARBA" id="ARBA00023125"/>
    </source>
</evidence>
<evidence type="ECO:0000259" key="4">
    <source>
        <dbReference type="PROSITE" id="PS50042"/>
    </source>
</evidence>
<evidence type="ECO:0000256" key="1">
    <source>
        <dbReference type="ARBA" id="ARBA00023015"/>
    </source>
</evidence>
<sequence length="233" mass="26102">MIARACQKFPELDLNPAFHRLDGEAIQLIERFGHVCTLSVGQMLYSAGDPPAGIYAVLGGQIRLNHTNVSGKQVLFTLGRAGDWFGELSEADGLPRFHDAVAFEDSRILQLGRETYTKIISQNPSFQAFVIELLSRHLRRALEMLVDGKTSPIRNQLAQALLSLSQPSLQENFKDVSPRVSQEALAAMIGATRQTINKVLREFKRDDIVQVRYRQVIPKNISVLRDLANAHKR</sequence>
<feature type="domain" description="Cyclic nucleotide-binding" evidence="4">
    <location>
        <begin position="17"/>
        <end position="137"/>
    </location>
</feature>
<dbReference type="InterPro" id="IPR036388">
    <property type="entry name" value="WH-like_DNA-bd_sf"/>
</dbReference>
<reference evidence="6" key="1">
    <citation type="journal article" date="2020" name="Mol. Plant Microbe">
        <title>Rhizobial microsymbionts of the narrowly endemic Oxytropis species growing in Kamchatka are characterized by significant genetic diversity and possess a set of genes that are associated with T3SS and T6SS secretion systems and can affect the development of symbiosis.</title>
        <authorList>
            <person name="Safronova V."/>
            <person name="Guro P."/>
            <person name="Sazanova A."/>
            <person name="Kuznetsova I."/>
            <person name="Belimov A."/>
            <person name="Yakubov V."/>
            <person name="Chirak E."/>
            <person name="Afonin A."/>
            <person name="Gogolev Y."/>
            <person name="Andronov E."/>
            <person name="Tikhonovich I."/>
        </authorList>
    </citation>
    <scope>NUCLEOTIDE SEQUENCE [LARGE SCALE GENOMIC DNA]</scope>
    <source>
        <strain evidence="6">581</strain>
    </source>
</reference>
<dbReference type="GO" id="GO:0003700">
    <property type="term" value="F:DNA-binding transcription factor activity"/>
    <property type="evidence" value="ECO:0007669"/>
    <property type="project" value="TreeGrafter"/>
</dbReference>
<dbReference type="Proteomes" id="UP000515291">
    <property type="component" value="Chromosome"/>
</dbReference>
<accession>A0A7G6U1L5</accession>
<dbReference type="InterPro" id="IPR014710">
    <property type="entry name" value="RmlC-like_jellyroll"/>
</dbReference>
<evidence type="ECO:0000313" key="6">
    <source>
        <dbReference type="Proteomes" id="UP000515291"/>
    </source>
</evidence>
<keyword evidence="3" id="KW-0804">Transcription</keyword>
<dbReference type="SMART" id="SM00419">
    <property type="entry name" value="HTH_CRP"/>
    <property type="match status" value="1"/>
</dbReference>
<dbReference type="Gene3D" id="1.10.10.10">
    <property type="entry name" value="Winged helix-like DNA-binding domain superfamily/Winged helix DNA-binding domain"/>
    <property type="match status" value="1"/>
</dbReference>
<keyword evidence="2" id="KW-0238">DNA-binding</keyword>
<dbReference type="PANTHER" id="PTHR24567:SF74">
    <property type="entry name" value="HTH-TYPE TRANSCRIPTIONAL REGULATOR ARCR"/>
    <property type="match status" value="1"/>
</dbReference>
<evidence type="ECO:0000313" key="5">
    <source>
        <dbReference type="EMBL" id="QND72897.1"/>
    </source>
</evidence>
<dbReference type="KEGG" id="trb:HB776_18055"/>
<dbReference type="PANTHER" id="PTHR24567">
    <property type="entry name" value="CRP FAMILY TRANSCRIPTIONAL REGULATORY PROTEIN"/>
    <property type="match status" value="1"/>
</dbReference>
<dbReference type="EMBL" id="CP050292">
    <property type="protein sequence ID" value="QND72897.1"/>
    <property type="molecule type" value="Genomic_DNA"/>
</dbReference>
<dbReference type="InterPro" id="IPR018490">
    <property type="entry name" value="cNMP-bd_dom_sf"/>
</dbReference>
<gene>
    <name evidence="5" type="ORF">HB776_18055</name>
</gene>
<dbReference type="SUPFAM" id="SSF51206">
    <property type="entry name" value="cAMP-binding domain-like"/>
    <property type="match status" value="1"/>
</dbReference>
<dbReference type="CDD" id="cd00038">
    <property type="entry name" value="CAP_ED"/>
    <property type="match status" value="1"/>
</dbReference>
<dbReference type="AlphaFoldDB" id="A0A7G6U1L5"/>
<dbReference type="RefSeq" id="WP_184511794.1">
    <property type="nucleotide sequence ID" value="NZ_CP050292.1"/>
</dbReference>
<dbReference type="GO" id="GO:0005829">
    <property type="term" value="C:cytosol"/>
    <property type="evidence" value="ECO:0007669"/>
    <property type="project" value="TreeGrafter"/>
</dbReference>
<dbReference type="Pfam" id="PF13545">
    <property type="entry name" value="HTH_Crp_2"/>
    <property type="match status" value="1"/>
</dbReference>
<dbReference type="InterPro" id="IPR050397">
    <property type="entry name" value="Env_Response_Regulators"/>
</dbReference>
<dbReference type="InterPro" id="IPR012318">
    <property type="entry name" value="HTH_CRP"/>
</dbReference>
<dbReference type="PROSITE" id="PS50042">
    <property type="entry name" value="CNMP_BINDING_3"/>
    <property type="match status" value="1"/>
</dbReference>
<dbReference type="InterPro" id="IPR036390">
    <property type="entry name" value="WH_DNA-bd_sf"/>
</dbReference>
<protein>
    <submittedName>
        <fullName evidence="5">Crp/Fnr family transcriptional regulator</fullName>
    </submittedName>
</protein>
<evidence type="ECO:0000256" key="3">
    <source>
        <dbReference type="ARBA" id="ARBA00023163"/>
    </source>
</evidence>
<dbReference type="InterPro" id="IPR000595">
    <property type="entry name" value="cNMP-bd_dom"/>
</dbReference>
<keyword evidence="1" id="KW-0805">Transcription regulation</keyword>
<proteinExistence type="predicted"/>
<dbReference type="Gene3D" id="2.60.120.10">
    <property type="entry name" value="Jelly Rolls"/>
    <property type="match status" value="1"/>
</dbReference>
<dbReference type="Pfam" id="PF00027">
    <property type="entry name" value="cNMP_binding"/>
    <property type="match status" value="1"/>
</dbReference>